<proteinExistence type="predicted"/>
<dbReference type="EMBL" id="OX596110">
    <property type="protein sequence ID" value="CAN0325348.1"/>
    <property type="molecule type" value="Genomic_DNA"/>
</dbReference>
<evidence type="ECO:0000313" key="2">
    <source>
        <dbReference type="Proteomes" id="UP001162501"/>
    </source>
</evidence>
<reference evidence="1" key="2">
    <citation type="submission" date="2025-03" db="EMBL/GenBank/DDBJ databases">
        <authorList>
            <consortium name="ELIXIR-Norway"/>
            <consortium name="Elixir Norway"/>
        </authorList>
    </citation>
    <scope>NUCLEOTIDE SEQUENCE</scope>
</reference>
<gene>
    <name evidence="1" type="ORF">MRATA1EN22A_LOCUS15680</name>
</gene>
<organism evidence="1 2">
    <name type="scientific">Rangifer tarandus platyrhynchus</name>
    <name type="common">Svalbard reindeer</name>
    <dbReference type="NCBI Taxonomy" id="3082113"/>
    <lineage>
        <taxon>Eukaryota</taxon>
        <taxon>Metazoa</taxon>
        <taxon>Chordata</taxon>
        <taxon>Craniata</taxon>
        <taxon>Vertebrata</taxon>
        <taxon>Euteleostomi</taxon>
        <taxon>Mammalia</taxon>
        <taxon>Eutheria</taxon>
        <taxon>Laurasiatheria</taxon>
        <taxon>Artiodactyla</taxon>
        <taxon>Ruminantia</taxon>
        <taxon>Pecora</taxon>
        <taxon>Cervidae</taxon>
        <taxon>Odocoileinae</taxon>
        <taxon>Rangifer</taxon>
    </lineage>
</organism>
<sequence length="105" mass="11037">MLLVMPGCSGAGGTREVSGQELPAPCPLQEEQTSCPDTHQTGLGSLGRLPGDKGQPAARNRILCVLWENVRIENSEFSPSALSQEPALSALWGLGGPRDLRIGCP</sequence>
<dbReference type="Proteomes" id="UP001162501">
    <property type="component" value="Chromosome 26"/>
</dbReference>
<reference evidence="1" key="1">
    <citation type="submission" date="2023-05" db="EMBL/GenBank/DDBJ databases">
        <authorList>
            <consortium name="ELIXIR-Norway"/>
        </authorList>
    </citation>
    <scope>NUCLEOTIDE SEQUENCE</scope>
</reference>
<evidence type="ECO:0000313" key="1">
    <source>
        <dbReference type="EMBL" id="CAN0325348.1"/>
    </source>
</evidence>
<protein>
    <submittedName>
        <fullName evidence="1">Uncharacterized protein</fullName>
    </submittedName>
</protein>
<name>A0AC59Z9C1_RANTA</name>
<accession>A0AC59Z9C1</accession>